<dbReference type="EMBL" id="JARBHB010000001">
    <property type="protein sequence ID" value="KAJ8898530.1"/>
    <property type="molecule type" value="Genomic_DNA"/>
</dbReference>
<feature type="region of interest" description="Disordered" evidence="1">
    <location>
        <begin position="516"/>
        <end position="540"/>
    </location>
</feature>
<accession>A0ABQ9IPF3</accession>
<proteinExistence type="predicted"/>
<evidence type="ECO:0000256" key="1">
    <source>
        <dbReference type="SAM" id="MobiDB-lite"/>
    </source>
</evidence>
<name>A0ABQ9IPF3_9NEOP</name>
<sequence length="1173" mass="131286">MTYCRSFRSSSRRHDEKKPPWIVEIPKDLRCDGAGVAVLRRSACTATGLSDRRGTASGLFVLTRETETERERETCATTHRRALKYSPTSCETGKLFPRGGGRGHIKAGLPTIFKSRGREERQSHTSTGPRSEGDEESKRVSAIGPTERRENMASRNYEDPLQSDLGEPLETVITMAVPGTDLGTCLVCDWLLHAAYWPTRRRWGCSSAGMKVVGAGDPRENPPTSVIVSHDSHMWRPGSDPTGNRTRFAQELAPCHPLPPLTLSLLGDVRMRDLRDRCLVQLRDPPPSTDSRAEWHVLLLTVYQTLVSAIPVTSCSSSTDWPCYCWCVVIQEHCLAKVGNKSTQVGNKSTWQSSQQGEFPPQGALLLGRGRSYGEIGSSTLLSCLALWKAAPSTYLIFCKVAAELNTHSDDADSQHLSHPTVARPCDGHVIFNQSQGHFCLSVKPSTICQNLTFGRRTDGPLPSDDPTLAQQTVPIWMKFHSRLSSLPRLQLLRTAAILRACREVEVPEPLRNKNDSRNVGGINTEPAETACRGDNQSKHASGLHSARLTASVTTLAHLANNYVELQNMQFLEERCKSTLPLPPRGSSIRRPGGREDYSLSHSAKLNLEIWAALKSEVLRADEAGDTRENLPTSDIARHDSHLGVARPAIEPGSPRWELSSLTAQPLPSAILFHLLLLEETLDDSGLLVQDSTHVLIGKLRSDIMFASDAIMLACATGSGGKNRQFRLCIVIYSDSAKFVAVDAVRGQPMAALSGRAMRGVCRGATGTSRRRQRVWRDYKQRADIGQCEVRRGICRQSYRYIQETAKSMGDYKQRADIGQCEVRRGICRQRSASGRPLSAKFVAVDAVRGQPVDELSGSAMRGVCRAATSTSRRRQRVWRDCKQRVDIGQCEVRSAMRGVCHAATGKSRRQQRVWRDYKQRADIGQCEVRRGICRQSYRYIQETAKSMGDYKQRADIGQCEVRRGICRQRSASGRPLRVWRDYKQRADIGQCEVRRGICRQSYRYIQETAKSMGDYKQRVDIGQCEVRRGICRQRSANGRPLRYGHERCVPWRAATGTSRRRQRVWRDYKQRVDIGRCEVRRGICRQRSASGRPLRRRQRVWRDYKQPVDIGQCEVRRGRCRQRSDNGRPLSAKFVAVDAVRGQRVAALSGRAMRGVCRGAQLPVHPGDGNED</sequence>
<organism evidence="2 3">
    <name type="scientific">Dryococelus australis</name>
    <dbReference type="NCBI Taxonomy" id="614101"/>
    <lineage>
        <taxon>Eukaryota</taxon>
        <taxon>Metazoa</taxon>
        <taxon>Ecdysozoa</taxon>
        <taxon>Arthropoda</taxon>
        <taxon>Hexapoda</taxon>
        <taxon>Insecta</taxon>
        <taxon>Pterygota</taxon>
        <taxon>Neoptera</taxon>
        <taxon>Polyneoptera</taxon>
        <taxon>Phasmatodea</taxon>
        <taxon>Verophasmatodea</taxon>
        <taxon>Anareolatae</taxon>
        <taxon>Phasmatidae</taxon>
        <taxon>Eurycanthinae</taxon>
        <taxon>Dryococelus</taxon>
    </lineage>
</organism>
<protein>
    <submittedName>
        <fullName evidence="2">Uncharacterized protein</fullName>
    </submittedName>
</protein>
<dbReference type="Proteomes" id="UP001159363">
    <property type="component" value="Chromosome 1"/>
</dbReference>
<evidence type="ECO:0000313" key="3">
    <source>
        <dbReference type="Proteomes" id="UP001159363"/>
    </source>
</evidence>
<feature type="compositionally biased region" description="Basic and acidic residues" evidence="1">
    <location>
        <begin position="146"/>
        <end position="158"/>
    </location>
</feature>
<keyword evidence="3" id="KW-1185">Reference proteome</keyword>
<gene>
    <name evidence="2" type="ORF">PR048_003890</name>
</gene>
<comment type="caution">
    <text evidence="2">The sequence shown here is derived from an EMBL/GenBank/DDBJ whole genome shotgun (WGS) entry which is preliminary data.</text>
</comment>
<evidence type="ECO:0000313" key="2">
    <source>
        <dbReference type="EMBL" id="KAJ8898530.1"/>
    </source>
</evidence>
<feature type="region of interest" description="Disordered" evidence="1">
    <location>
        <begin position="110"/>
        <end position="163"/>
    </location>
</feature>
<reference evidence="2 3" key="1">
    <citation type="submission" date="2023-02" db="EMBL/GenBank/DDBJ databases">
        <title>LHISI_Scaffold_Assembly.</title>
        <authorList>
            <person name="Stuart O.P."/>
            <person name="Cleave R."/>
            <person name="Magrath M.J.L."/>
            <person name="Mikheyev A.S."/>
        </authorList>
    </citation>
    <scope>NUCLEOTIDE SEQUENCE [LARGE SCALE GENOMIC DNA]</scope>
    <source>
        <strain evidence="2">Daus_M_001</strain>
        <tissue evidence="2">Leg muscle</tissue>
    </source>
</reference>